<evidence type="ECO:0000313" key="2">
    <source>
        <dbReference type="EMBL" id="MDN5133503.1"/>
    </source>
</evidence>
<reference evidence="2" key="2">
    <citation type="submission" date="2023-01" db="EMBL/GenBank/DDBJ databases">
        <authorList>
            <person name="Uljanovas D."/>
        </authorList>
    </citation>
    <scope>NUCLEOTIDE SEQUENCE</scope>
    <source>
        <strain evidence="2">H19</strain>
    </source>
</reference>
<sequence>MQITVIIFLTLITLFEVTIYKSAIKRLKSYIGCYKFIKSNNIKFKKDEKISIINLINKIVRTSSNSFLVSIAISIFILSLNINSTINLYLGLLFIFSILKYVKIRKYAKYVYNCYTNQL</sequence>
<proteinExistence type="predicted"/>
<protein>
    <submittedName>
        <fullName evidence="2">Uncharacterized protein</fullName>
    </submittedName>
</protein>
<name>A0AAP4PSN1_9BACT</name>
<feature type="transmembrane region" description="Helical" evidence="1">
    <location>
        <begin position="59"/>
        <end position="80"/>
    </location>
</feature>
<feature type="transmembrane region" description="Helical" evidence="1">
    <location>
        <begin position="86"/>
        <end position="102"/>
    </location>
</feature>
<organism evidence="2 3">
    <name type="scientific">Aliarcobacter butzleri</name>
    <dbReference type="NCBI Taxonomy" id="28197"/>
    <lineage>
        <taxon>Bacteria</taxon>
        <taxon>Pseudomonadati</taxon>
        <taxon>Campylobacterota</taxon>
        <taxon>Epsilonproteobacteria</taxon>
        <taxon>Campylobacterales</taxon>
        <taxon>Arcobacteraceae</taxon>
        <taxon>Aliarcobacter</taxon>
    </lineage>
</organism>
<keyword evidence="1" id="KW-1133">Transmembrane helix</keyword>
<evidence type="ECO:0000313" key="3">
    <source>
        <dbReference type="Proteomes" id="UP001171508"/>
    </source>
</evidence>
<keyword evidence="1" id="KW-0812">Transmembrane</keyword>
<dbReference type="EMBL" id="JAQJJM010000066">
    <property type="protein sequence ID" value="MDN5133503.1"/>
    <property type="molecule type" value="Genomic_DNA"/>
</dbReference>
<dbReference type="RefSeq" id="WP_152018618.1">
    <property type="nucleotide sequence ID" value="NZ_CABVRL010000055.1"/>
</dbReference>
<accession>A0AAP4PSN1</accession>
<feature type="transmembrane region" description="Helical" evidence="1">
    <location>
        <begin position="6"/>
        <end position="24"/>
    </location>
</feature>
<keyword evidence="1" id="KW-0472">Membrane</keyword>
<comment type="caution">
    <text evidence="2">The sequence shown here is derived from an EMBL/GenBank/DDBJ whole genome shotgun (WGS) entry which is preliminary data.</text>
</comment>
<reference evidence="2" key="1">
    <citation type="journal article" date="2023" name="Microorganisms">
        <title>Genomic Characterization of Arcobacter butzleri Strains Isolated from Various Sources in Lithuania.</title>
        <authorList>
            <person name="Uljanovas D."/>
            <person name="Golz G."/>
            <person name="Fleischmann S."/>
            <person name="Kudirkiene E."/>
            <person name="Kasetiene N."/>
            <person name="Grineviciene A."/>
            <person name="Tamuleviciene E."/>
            <person name="Aksomaitiene J."/>
            <person name="Alter T."/>
            <person name="Malakauskas M."/>
        </authorList>
    </citation>
    <scope>NUCLEOTIDE SEQUENCE</scope>
    <source>
        <strain evidence="2">H19</strain>
    </source>
</reference>
<gene>
    <name evidence="2" type="ORF">PJV92_12320</name>
</gene>
<dbReference type="AlphaFoldDB" id="A0AAP4PSN1"/>
<evidence type="ECO:0000256" key="1">
    <source>
        <dbReference type="SAM" id="Phobius"/>
    </source>
</evidence>
<dbReference type="Proteomes" id="UP001171508">
    <property type="component" value="Unassembled WGS sequence"/>
</dbReference>